<dbReference type="SUPFAM" id="SSF51430">
    <property type="entry name" value="NAD(P)-linked oxidoreductase"/>
    <property type="match status" value="1"/>
</dbReference>
<dbReference type="InterPro" id="IPR050523">
    <property type="entry name" value="AKR_Detox_Biosynth"/>
</dbReference>
<reference evidence="4" key="1">
    <citation type="submission" date="2015-08" db="EMBL/GenBank/DDBJ databases">
        <title>Genome sequence of the strict anaerobe Clostridium homopropionicum LuHBu1 (DSM 5847T).</title>
        <authorList>
            <person name="Poehlein A."/>
            <person name="Beck M."/>
            <person name="Schiel-Bengelsdorf B."/>
            <person name="Bengelsdorf F.R."/>
            <person name="Daniel R."/>
            <person name="Duerre P."/>
        </authorList>
    </citation>
    <scope>NUCLEOTIDE SEQUENCE [LARGE SCALE GENOMIC DNA]</scope>
    <source>
        <strain evidence="4">DSM 5847</strain>
    </source>
</reference>
<comment type="caution">
    <text evidence="3">The sequence shown here is derived from an EMBL/GenBank/DDBJ whole genome shotgun (WGS) entry which is preliminary data.</text>
</comment>
<dbReference type="CDD" id="cd19149">
    <property type="entry name" value="AKR_AKR11B2"/>
    <property type="match status" value="1"/>
</dbReference>
<evidence type="ECO:0000313" key="3">
    <source>
        <dbReference type="EMBL" id="KOA21446.1"/>
    </source>
</evidence>
<keyword evidence="4" id="KW-1185">Reference proteome</keyword>
<dbReference type="PRINTS" id="PR00069">
    <property type="entry name" value="ALDKETRDTASE"/>
</dbReference>
<dbReference type="AlphaFoldDB" id="A0A0L6ZEP5"/>
<dbReference type="InterPro" id="IPR036812">
    <property type="entry name" value="NAD(P)_OxRdtase_dom_sf"/>
</dbReference>
<sequence>METRKIGKSQLDASVLSMGSWAIGGGSWWGENDDEMSIKAIHKSLEYGVNWIDTAPVYGFGHSEEIVGKALKGKRDKAILSTKCGLQWYNKKGSKHFTRDGHEVYRDLSPEGIRRDLEYSLKRLDTDYIDVYYTHWQSAAPVFVPIEDTMNELMKMKKEGKIRAIGTSNVSLDNLKEYVKYGQLDVIQEKYSILDRRIEKELLPFCEKNGITLQTYSPIEQGLLTGKIKADYEIKPGEVRENKKWWLPENRKLAIEMLSKWTDLTEKYNCTLGNLVIKWTMLQSNNINVLCGARKIHQVEENVKAANIYLQASDIKRMTRDANEAISASNA</sequence>
<gene>
    <name evidence="3" type="primary">yhdN</name>
    <name evidence="3" type="ORF">CLHOM_01170</name>
</gene>
<protein>
    <submittedName>
        <fullName evidence="3">General stress protein 69</fullName>
        <ecNumber evidence="3">1.1.1.-</ecNumber>
    </submittedName>
</protein>
<evidence type="ECO:0000259" key="2">
    <source>
        <dbReference type="Pfam" id="PF00248"/>
    </source>
</evidence>
<dbReference type="EMBL" id="LHUR01000005">
    <property type="protein sequence ID" value="KOA21446.1"/>
    <property type="molecule type" value="Genomic_DNA"/>
</dbReference>
<dbReference type="PANTHER" id="PTHR43364:SF4">
    <property type="entry name" value="NAD(P)-LINKED OXIDOREDUCTASE SUPERFAMILY PROTEIN"/>
    <property type="match status" value="1"/>
</dbReference>
<dbReference type="GO" id="GO:0005829">
    <property type="term" value="C:cytosol"/>
    <property type="evidence" value="ECO:0007669"/>
    <property type="project" value="TreeGrafter"/>
</dbReference>
<proteinExistence type="predicted"/>
<dbReference type="InterPro" id="IPR020471">
    <property type="entry name" value="AKR"/>
</dbReference>
<evidence type="ECO:0000256" key="1">
    <source>
        <dbReference type="ARBA" id="ARBA00023002"/>
    </source>
</evidence>
<dbReference type="PANTHER" id="PTHR43364">
    <property type="entry name" value="NADH-SPECIFIC METHYLGLYOXAL REDUCTASE-RELATED"/>
    <property type="match status" value="1"/>
</dbReference>
<name>A0A0L6ZEP5_9CLOT</name>
<dbReference type="GO" id="GO:0016491">
    <property type="term" value="F:oxidoreductase activity"/>
    <property type="evidence" value="ECO:0007669"/>
    <property type="project" value="UniProtKB-KW"/>
</dbReference>
<feature type="domain" description="NADP-dependent oxidoreductase" evidence="2">
    <location>
        <begin position="16"/>
        <end position="319"/>
    </location>
</feature>
<dbReference type="STRING" id="36844.SAMN04488501_105107"/>
<dbReference type="Pfam" id="PF00248">
    <property type="entry name" value="Aldo_ket_red"/>
    <property type="match status" value="1"/>
</dbReference>
<organism evidence="3 4">
    <name type="scientific">Clostridium homopropionicum DSM 5847</name>
    <dbReference type="NCBI Taxonomy" id="1121318"/>
    <lineage>
        <taxon>Bacteria</taxon>
        <taxon>Bacillati</taxon>
        <taxon>Bacillota</taxon>
        <taxon>Clostridia</taxon>
        <taxon>Eubacteriales</taxon>
        <taxon>Clostridiaceae</taxon>
        <taxon>Clostridium</taxon>
    </lineage>
</organism>
<dbReference type="RefSeq" id="WP_052219725.1">
    <property type="nucleotide sequence ID" value="NZ_LHUR01000005.1"/>
</dbReference>
<accession>A0A0L6ZEP5</accession>
<evidence type="ECO:0000313" key="4">
    <source>
        <dbReference type="Proteomes" id="UP000037043"/>
    </source>
</evidence>
<dbReference type="PATRIC" id="fig|1121318.3.peg.116"/>
<dbReference type="EC" id="1.1.1.-" evidence="3"/>
<keyword evidence="1 3" id="KW-0560">Oxidoreductase</keyword>
<dbReference type="Gene3D" id="3.20.20.100">
    <property type="entry name" value="NADP-dependent oxidoreductase domain"/>
    <property type="match status" value="1"/>
</dbReference>
<dbReference type="InterPro" id="IPR023210">
    <property type="entry name" value="NADP_OxRdtase_dom"/>
</dbReference>
<dbReference type="Proteomes" id="UP000037043">
    <property type="component" value="Unassembled WGS sequence"/>
</dbReference>